<dbReference type="Proteomes" id="UP000198565">
    <property type="component" value="Unassembled WGS sequence"/>
</dbReference>
<evidence type="ECO:0000259" key="4">
    <source>
        <dbReference type="Pfam" id="PF06276"/>
    </source>
</evidence>
<evidence type="ECO:0000259" key="3">
    <source>
        <dbReference type="Pfam" id="PF04183"/>
    </source>
</evidence>
<dbReference type="InterPro" id="IPR007310">
    <property type="entry name" value="Aerobactin_biosyn_IucA/IucC_N"/>
</dbReference>
<proteinExistence type="inferred from homology"/>
<dbReference type="Gene3D" id="1.10.510.40">
    <property type="match status" value="1"/>
</dbReference>
<evidence type="ECO:0000313" key="6">
    <source>
        <dbReference type="Proteomes" id="UP000198565"/>
    </source>
</evidence>
<evidence type="ECO:0000256" key="1">
    <source>
        <dbReference type="ARBA" id="ARBA00004924"/>
    </source>
</evidence>
<dbReference type="STRING" id="334253.SAMN04487943_103153"/>
<dbReference type="PANTHER" id="PTHR34384:SF5">
    <property type="entry name" value="L-2,3-DIAMINOPROPANOATE--CITRATE LIGASE"/>
    <property type="match status" value="1"/>
</dbReference>
<organism evidence="5 6">
    <name type="scientific">Gracilibacillus orientalis</name>
    <dbReference type="NCBI Taxonomy" id="334253"/>
    <lineage>
        <taxon>Bacteria</taxon>
        <taxon>Bacillati</taxon>
        <taxon>Bacillota</taxon>
        <taxon>Bacilli</taxon>
        <taxon>Bacillales</taxon>
        <taxon>Bacillaceae</taxon>
        <taxon>Gracilibacillus</taxon>
    </lineage>
</organism>
<dbReference type="GO" id="GO:0019290">
    <property type="term" value="P:siderophore biosynthetic process"/>
    <property type="evidence" value="ECO:0007669"/>
    <property type="project" value="InterPro"/>
</dbReference>
<comment type="similarity">
    <text evidence="2">Belongs to the IucA/IucC family.</text>
</comment>
<dbReference type="AlphaFoldDB" id="A0A1I4JTQ7"/>
<keyword evidence="6" id="KW-1185">Reference proteome</keyword>
<dbReference type="OrthoDB" id="2989563at2"/>
<comment type="pathway">
    <text evidence="1">Siderophore biosynthesis.</text>
</comment>
<dbReference type="Pfam" id="PF04183">
    <property type="entry name" value="IucA_IucC"/>
    <property type="match status" value="1"/>
</dbReference>
<dbReference type="InterPro" id="IPR037455">
    <property type="entry name" value="LucA/IucC-like"/>
</dbReference>
<dbReference type="RefSeq" id="WP_091482692.1">
    <property type="nucleotide sequence ID" value="NZ_FOTR01000003.1"/>
</dbReference>
<dbReference type="GO" id="GO:0016881">
    <property type="term" value="F:acid-amino acid ligase activity"/>
    <property type="evidence" value="ECO:0007669"/>
    <property type="project" value="UniProtKB-ARBA"/>
</dbReference>
<reference evidence="6" key="1">
    <citation type="submission" date="2016-10" db="EMBL/GenBank/DDBJ databases">
        <authorList>
            <person name="Varghese N."/>
            <person name="Submissions S."/>
        </authorList>
    </citation>
    <scope>NUCLEOTIDE SEQUENCE [LARGE SCALE GENOMIC DNA]</scope>
    <source>
        <strain evidence="6">CGMCC 1.4250</strain>
    </source>
</reference>
<protein>
    <submittedName>
        <fullName evidence="5">Siderophore synthetase component</fullName>
    </submittedName>
</protein>
<gene>
    <name evidence="5" type="ORF">SAMN04487943_103153</name>
</gene>
<accession>A0A1I4JTQ7</accession>
<feature type="domain" description="Aerobactin siderophore biosynthesis IucA/IucC N-terminal" evidence="3">
    <location>
        <begin position="148"/>
        <end position="385"/>
    </location>
</feature>
<evidence type="ECO:0000256" key="2">
    <source>
        <dbReference type="ARBA" id="ARBA00007832"/>
    </source>
</evidence>
<dbReference type="InterPro" id="IPR022770">
    <property type="entry name" value="IucA/IucC-like_C"/>
</dbReference>
<evidence type="ECO:0000313" key="5">
    <source>
        <dbReference type="EMBL" id="SFL69711.1"/>
    </source>
</evidence>
<name>A0A1I4JTQ7_9BACI</name>
<dbReference type="Pfam" id="PF06276">
    <property type="entry name" value="FhuF"/>
    <property type="match status" value="1"/>
</dbReference>
<dbReference type="PANTHER" id="PTHR34384">
    <property type="entry name" value="L-2,3-DIAMINOPROPANOATE--CITRATE LIGASE"/>
    <property type="match status" value="1"/>
</dbReference>
<dbReference type="EMBL" id="FOTR01000003">
    <property type="protein sequence ID" value="SFL69711.1"/>
    <property type="molecule type" value="Genomic_DNA"/>
</dbReference>
<sequence>MKKKQIAEHATIQSFLNCYLRETQNFQLLDEVPEILVGKTQEKSLIFCELPLLGIHLYIPLAYWSVTGRHLFSFPIYYSGNSGKLLEVDYITLVNLITKQLIESNEQNGTVNQEELMMRVMLSCQNIEQYITERYPDIKHLYDMDMNFIDAEQALLFGHLMHPTPKSRQGISEWDAPHYSPELKGEFSLHYFRVHTSIVKQGSALKLTASEIVKQQVMEDPSISDEFKLMFSQEDGNYKIIPIHPWQAKFLMKKPRVKELMGKGLIQSLGQHGRCYFPTSSLRTVYHPEANFMLKFSLNVKVTNSVRANKYMELERGVEVKKLMEGRVGRKLREEHPNFQIICDPSFITVDIDGEKESGFEVIFRENPFKHEKALNATPLAALCQDSVKGHSSRLAEIIKQLAENEGRSTEEVSLDWFRSYLNISLNPIMWLYLNYGIAVEAHQQNSVIQLKSGYPDQFFYRDNQGYYFCQSYHQRLNEILPGISEKSHTICLDSIADERLCYYFFFNHLFGVINAFGAGGLIDEMILLEEVRKALHAMKVPDHSSSTLISSLLSQRKLPCKANLLTRFYDMDELTGSLETQSVYIQIDNPLCQKELDTNEKY</sequence>
<feature type="domain" description="Aerobactin siderophore biosynthesis IucA/IucC-like C-terminal" evidence="4">
    <location>
        <begin position="416"/>
        <end position="576"/>
    </location>
</feature>